<feature type="compositionally biased region" description="Polar residues" evidence="7">
    <location>
        <begin position="561"/>
        <end position="579"/>
    </location>
</feature>
<evidence type="ECO:0000256" key="7">
    <source>
        <dbReference type="SAM" id="MobiDB-lite"/>
    </source>
</evidence>
<dbReference type="PANTHER" id="PTHR45800">
    <property type="entry name" value="PHOSPHATIDYLINOSITOL 4-KINASE GAMMA"/>
    <property type="match status" value="1"/>
</dbReference>
<feature type="region of interest" description="Disordered" evidence="7">
    <location>
        <begin position="560"/>
        <end position="579"/>
    </location>
</feature>
<dbReference type="KEGG" id="dzi:111318220"/>
<dbReference type="EC" id="2.7.1.67" evidence="2"/>
<accession>A0A6P6BHZ1</accession>
<keyword evidence="3" id="KW-0808">Transferase</keyword>
<proteinExistence type="inferred from homology"/>
<dbReference type="GO" id="GO:0004430">
    <property type="term" value="F:1-phosphatidylinositol 4-kinase activity"/>
    <property type="evidence" value="ECO:0007669"/>
    <property type="project" value="UniProtKB-EC"/>
</dbReference>
<dbReference type="PROSITE" id="PS50290">
    <property type="entry name" value="PI3_4_KINASE_3"/>
    <property type="match status" value="1"/>
</dbReference>
<evidence type="ECO:0000256" key="5">
    <source>
        <dbReference type="ARBA" id="ARBA00022777"/>
    </source>
</evidence>
<comment type="similarity">
    <text evidence="1">Belongs to the PI3/PI4-kinase family. Type II PI4K subfamily.</text>
</comment>
<protein>
    <recommendedName>
        <fullName evidence="2">1-phosphatidylinositol 4-kinase</fullName>
        <ecNumber evidence="2">2.7.1.67</ecNumber>
    </recommendedName>
</protein>
<evidence type="ECO:0000256" key="1">
    <source>
        <dbReference type="ARBA" id="ARBA00008941"/>
    </source>
</evidence>
<evidence type="ECO:0000256" key="6">
    <source>
        <dbReference type="ARBA" id="ARBA00022840"/>
    </source>
</evidence>
<gene>
    <name evidence="10" type="primary">LOC111318220</name>
</gene>
<feature type="domain" description="PI3K/PI4K catalytic" evidence="8">
    <location>
        <begin position="161"/>
        <end position="458"/>
    </location>
</feature>
<dbReference type="InterPro" id="IPR029071">
    <property type="entry name" value="Ubiquitin-like_domsf"/>
</dbReference>
<dbReference type="GO" id="GO:0005524">
    <property type="term" value="F:ATP binding"/>
    <property type="evidence" value="ECO:0007669"/>
    <property type="project" value="UniProtKB-KW"/>
</dbReference>
<dbReference type="RefSeq" id="XP_022776683.1">
    <property type="nucleotide sequence ID" value="XM_022920948.1"/>
</dbReference>
<dbReference type="Pfam" id="PF00454">
    <property type="entry name" value="PI3_PI4_kinase"/>
    <property type="match status" value="1"/>
</dbReference>
<dbReference type="AlphaFoldDB" id="A0A6P6BHZ1"/>
<keyword evidence="4" id="KW-0547">Nucleotide-binding</keyword>
<sequence>MSRKLDSPVQTQMAVAVFKSPLRGEYPRNNRMEGKPPTGRRRVFVQTETGCVLGMELDRNDNAHTVKKRLQVALNFPTEQSLLTFGDVELKNDLSAIRNDSPLLLTRNYLHRSSSTPCLSPTGRDLQQRDRSGPIEILGHSDSFNVLKVLVKDIVKAIKMGVDPLPVHGGLGGAYHFRNPRGESVAIVKPTDEEPFAPNNPKGFVGNALGQPGLKRSVRVGETGFREVVAYLLDYGHFANVPPTALVKITHSVFNVNDGVNGHKPHKKNLVSKIASFQQFIPHDFDASDHGTSSFPVSAVHCIGILDIRIFNTDRHAGNLLVRKLDGIGRFGQVELIPIDHGLCLPETLEDPYFEWIHWPQASIPFSEDELEYIEKLDPIKDCEMLRRELPMIREACLRVLILCTIFLKEAAAFGLCLAEIGEMMSREFRAGEEEPSELEVVCLEARRLMEERELSSPKSNVGDAEFQFDIDCEEPELDLTPKMATDDFITRAPFQFGNGFVNNRIPLSKLEECFEEDEEGEGEAEHEGFSAFKALERIPSISKLSMSLKDTSLGDKSQKYSKFSGTRQENGCLTSSSGHRSANELLPASVSFVKLADMNEEEWTFFLDKFQELLKPAFDKRKSVTLGQKQIQRLGTSCQF</sequence>
<reference evidence="10" key="1">
    <citation type="submission" date="2025-08" db="UniProtKB">
        <authorList>
            <consortium name="RefSeq"/>
        </authorList>
    </citation>
    <scope>IDENTIFICATION</scope>
    <source>
        <tissue evidence="10">Fruit stalk</tissue>
    </source>
</reference>
<keyword evidence="6" id="KW-0067">ATP-binding</keyword>
<organism evidence="9 10">
    <name type="scientific">Durio zibethinus</name>
    <name type="common">Durian</name>
    <dbReference type="NCBI Taxonomy" id="66656"/>
    <lineage>
        <taxon>Eukaryota</taxon>
        <taxon>Viridiplantae</taxon>
        <taxon>Streptophyta</taxon>
        <taxon>Embryophyta</taxon>
        <taxon>Tracheophyta</taxon>
        <taxon>Spermatophyta</taxon>
        <taxon>Magnoliopsida</taxon>
        <taxon>eudicotyledons</taxon>
        <taxon>Gunneridae</taxon>
        <taxon>Pentapetalae</taxon>
        <taxon>rosids</taxon>
        <taxon>malvids</taxon>
        <taxon>Malvales</taxon>
        <taxon>Malvaceae</taxon>
        <taxon>Helicteroideae</taxon>
        <taxon>Durio</taxon>
    </lineage>
</organism>
<dbReference type="PANTHER" id="PTHR45800:SF11">
    <property type="entry name" value="PHOSPHATIDYLINOSITOL 3-KINASE-RELATED PROTEIN KINASE"/>
    <property type="match status" value="1"/>
</dbReference>
<dbReference type="InterPro" id="IPR000403">
    <property type="entry name" value="PI3/4_kinase_cat_dom"/>
</dbReference>
<dbReference type="InterPro" id="IPR044571">
    <property type="entry name" value="P4KG1-8"/>
</dbReference>
<dbReference type="GeneID" id="111318220"/>
<evidence type="ECO:0000313" key="10">
    <source>
        <dbReference type="RefSeq" id="XP_022776683.1"/>
    </source>
</evidence>
<dbReference type="OrthoDB" id="5839at2759"/>
<keyword evidence="5" id="KW-0418">Kinase</keyword>
<evidence type="ECO:0000256" key="2">
    <source>
        <dbReference type="ARBA" id="ARBA00012169"/>
    </source>
</evidence>
<dbReference type="SUPFAM" id="SSF54236">
    <property type="entry name" value="Ubiquitin-like"/>
    <property type="match status" value="1"/>
</dbReference>
<evidence type="ECO:0000256" key="3">
    <source>
        <dbReference type="ARBA" id="ARBA00022679"/>
    </source>
</evidence>
<name>A0A6P6BHZ1_DURZI</name>
<keyword evidence="9" id="KW-1185">Reference proteome</keyword>
<evidence type="ECO:0000259" key="8">
    <source>
        <dbReference type="PROSITE" id="PS50290"/>
    </source>
</evidence>
<evidence type="ECO:0000313" key="9">
    <source>
        <dbReference type="Proteomes" id="UP000515121"/>
    </source>
</evidence>
<dbReference type="Proteomes" id="UP000515121">
    <property type="component" value="Unplaced"/>
</dbReference>
<evidence type="ECO:0000256" key="4">
    <source>
        <dbReference type="ARBA" id="ARBA00022741"/>
    </source>
</evidence>
<dbReference type="CDD" id="cd17039">
    <property type="entry name" value="Ubl_ubiquitin_like"/>
    <property type="match status" value="1"/>
</dbReference>